<organism evidence="1 2">
    <name type="scientific">Senna tora</name>
    <dbReference type="NCBI Taxonomy" id="362788"/>
    <lineage>
        <taxon>Eukaryota</taxon>
        <taxon>Viridiplantae</taxon>
        <taxon>Streptophyta</taxon>
        <taxon>Embryophyta</taxon>
        <taxon>Tracheophyta</taxon>
        <taxon>Spermatophyta</taxon>
        <taxon>Magnoliopsida</taxon>
        <taxon>eudicotyledons</taxon>
        <taxon>Gunneridae</taxon>
        <taxon>Pentapetalae</taxon>
        <taxon>rosids</taxon>
        <taxon>fabids</taxon>
        <taxon>Fabales</taxon>
        <taxon>Fabaceae</taxon>
        <taxon>Caesalpinioideae</taxon>
        <taxon>Cassia clade</taxon>
        <taxon>Senna</taxon>
    </lineage>
</organism>
<dbReference type="AlphaFoldDB" id="A0A835CG81"/>
<reference evidence="1" key="1">
    <citation type="submission" date="2020-09" db="EMBL/GenBank/DDBJ databases">
        <title>Genome-Enabled Discovery of Anthraquinone Biosynthesis in Senna tora.</title>
        <authorList>
            <person name="Kang S.-H."/>
            <person name="Pandey R.P."/>
            <person name="Lee C.-M."/>
            <person name="Sim J.-S."/>
            <person name="Jeong J.-T."/>
            <person name="Choi B.-S."/>
            <person name="Jung M."/>
            <person name="Ginzburg D."/>
            <person name="Zhao K."/>
            <person name="Won S.Y."/>
            <person name="Oh T.-J."/>
            <person name="Yu Y."/>
            <person name="Kim N.-H."/>
            <person name="Lee O.R."/>
            <person name="Lee T.-H."/>
            <person name="Bashyal P."/>
            <person name="Kim T.-S."/>
            <person name="Lee W.-H."/>
            <person name="Kawkins C."/>
            <person name="Kim C.-K."/>
            <person name="Kim J.S."/>
            <person name="Ahn B.O."/>
            <person name="Rhee S.Y."/>
            <person name="Sohng J.K."/>
        </authorList>
    </citation>
    <scope>NUCLEOTIDE SEQUENCE</scope>
    <source>
        <tissue evidence="1">Leaf</tissue>
    </source>
</reference>
<proteinExistence type="predicted"/>
<evidence type="ECO:0000313" key="2">
    <source>
        <dbReference type="Proteomes" id="UP000634136"/>
    </source>
</evidence>
<keyword evidence="2" id="KW-1185">Reference proteome</keyword>
<protein>
    <submittedName>
        <fullName evidence="1">Uncharacterized protein</fullName>
    </submittedName>
</protein>
<sequence>MASQLMLAKIDGLEAKIEFGVQ</sequence>
<evidence type="ECO:0000313" key="1">
    <source>
        <dbReference type="EMBL" id="KAF7841676.1"/>
    </source>
</evidence>
<name>A0A835CG81_9FABA</name>
<comment type="caution">
    <text evidence="1">The sequence shown here is derived from an EMBL/GenBank/DDBJ whole genome shotgun (WGS) entry which is preliminary data.</text>
</comment>
<dbReference type="Proteomes" id="UP000634136">
    <property type="component" value="Unassembled WGS sequence"/>
</dbReference>
<gene>
    <name evidence="1" type="ORF">G2W53_003974</name>
</gene>
<dbReference type="EMBL" id="JAAIUW010000002">
    <property type="protein sequence ID" value="KAF7841676.1"/>
    <property type="molecule type" value="Genomic_DNA"/>
</dbReference>
<accession>A0A835CG81</accession>